<accession>A0ABP4F0M7</accession>
<name>A0ABP4F0M7_9ACTN</name>
<comment type="caution">
    <text evidence="1">The sequence shown here is derived from an EMBL/GenBank/DDBJ whole genome shotgun (WGS) entry which is preliminary data.</text>
</comment>
<evidence type="ECO:0000313" key="1">
    <source>
        <dbReference type="EMBL" id="GAA1140676.1"/>
    </source>
</evidence>
<sequence length="51" mass="5580">MSNPTDLDLHLEPLFDGVGDRQEPAPTTVANPRRTTWTGYAKDAGDRLPSV</sequence>
<dbReference type="Proteomes" id="UP001499979">
    <property type="component" value="Unassembled WGS sequence"/>
</dbReference>
<reference evidence="2" key="1">
    <citation type="journal article" date="2019" name="Int. J. Syst. Evol. Microbiol.">
        <title>The Global Catalogue of Microorganisms (GCM) 10K type strain sequencing project: providing services to taxonomists for standard genome sequencing and annotation.</title>
        <authorList>
            <consortium name="The Broad Institute Genomics Platform"/>
            <consortium name="The Broad Institute Genome Sequencing Center for Infectious Disease"/>
            <person name="Wu L."/>
            <person name="Ma J."/>
        </authorList>
    </citation>
    <scope>NUCLEOTIDE SEQUENCE [LARGE SCALE GENOMIC DNA]</scope>
    <source>
        <strain evidence="2">JCM 11813</strain>
    </source>
</reference>
<protein>
    <submittedName>
        <fullName evidence="1">Uncharacterized protein</fullName>
    </submittedName>
</protein>
<dbReference type="EMBL" id="BAAAJE010000007">
    <property type="protein sequence ID" value="GAA1140676.1"/>
    <property type="molecule type" value="Genomic_DNA"/>
</dbReference>
<proteinExistence type="predicted"/>
<organism evidence="1 2">
    <name type="scientific">Nocardioides aquiterrae</name>
    <dbReference type="NCBI Taxonomy" id="203799"/>
    <lineage>
        <taxon>Bacteria</taxon>
        <taxon>Bacillati</taxon>
        <taxon>Actinomycetota</taxon>
        <taxon>Actinomycetes</taxon>
        <taxon>Propionibacteriales</taxon>
        <taxon>Nocardioidaceae</taxon>
        <taxon>Nocardioides</taxon>
    </lineage>
</organism>
<keyword evidence="2" id="KW-1185">Reference proteome</keyword>
<gene>
    <name evidence="1" type="ORF">GCM10009606_20200</name>
</gene>
<evidence type="ECO:0000313" key="2">
    <source>
        <dbReference type="Proteomes" id="UP001499979"/>
    </source>
</evidence>